<name>X7EB50_9GAMM</name>
<sequence length="172" mass="19113">MSRIKEKLYLCSGLLSGLCIVIITLILLAQIVGRFFGFIVPSAEDFAGFALAASTFLGLAYTFREGGHIRVTLVIQRFSPVPRKIQEGLILTFSLALMCYLSYACSFMVYESYIYDEVSYGYVPVPLWIPQIPVAVGAIALTLAILDAWIDVIRGKQPDYVKQEDALSLEEI</sequence>
<evidence type="ECO:0000313" key="12">
    <source>
        <dbReference type="Proteomes" id="UP000054058"/>
    </source>
</evidence>
<keyword evidence="12" id="KW-1185">Reference proteome</keyword>
<feature type="transmembrane region" description="Helical" evidence="9">
    <location>
        <begin position="130"/>
        <end position="150"/>
    </location>
</feature>
<dbReference type="PANTHER" id="PTHR35011:SF10">
    <property type="entry name" value="TRAP TRANSPORTER SMALL PERMEASE PROTEIN"/>
    <property type="match status" value="1"/>
</dbReference>
<dbReference type="STRING" id="1122207.MUS1_01670"/>
<dbReference type="InterPro" id="IPR007387">
    <property type="entry name" value="TRAP_DctQ"/>
</dbReference>
<evidence type="ECO:0000256" key="1">
    <source>
        <dbReference type="ARBA" id="ARBA00004429"/>
    </source>
</evidence>
<evidence type="ECO:0000256" key="3">
    <source>
        <dbReference type="ARBA" id="ARBA00022475"/>
    </source>
</evidence>
<keyword evidence="2 9" id="KW-0813">Transport</keyword>
<keyword evidence="3" id="KW-1003">Cell membrane</keyword>
<keyword evidence="5 9" id="KW-0812">Transmembrane</keyword>
<feature type="transmembrane region" description="Helical" evidence="9">
    <location>
        <begin position="46"/>
        <end position="63"/>
    </location>
</feature>
<dbReference type="PATRIC" id="fig|1122207.3.peg.346"/>
<dbReference type="eggNOG" id="COG3090">
    <property type="taxonomic scope" value="Bacteria"/>
</dbReference>
<keyword evidence="7 9" id="KW-0472">Membrane</keyword>
<keyword evidence="6 9" id="KW-1133">Transmembrane helix</keyword>
<gene>
    <name evidence="11" type="ORF">MUS1_01670</name>
</gene>
<reference evidence="11 12" key="1">
    <citation type="submission" date="2014-01" db="EMBL/GenBank/DDBJ databases">
        <title>Marinomonas ushuaiensis DSM 15871 Genome Sequencing.</title>
        <authorList>
            <person name="Lai Q."/>
            <person name="Shao Z.S."/>
        </authorList>
    </citation>
    <scope>NUCLEOTIDE SEQUENCE [LARGE SCALE GENOMIC DNA]</scope>
    <source>
        <strain evidence="11 12">DSM 15871</strain>
    </source>
</reference>
<feature type="transmembrane region" description="Helical" evidence="9">
    <location>
        <begin position="12"/>
        <end position="40"/>
    </location>
</feature>
<evidence type="ECO:0000256" key="8">
    <source>
        <dbReference type="ARBA" id="ARBA00038436"/>
    </source>
</evidence>
<comment type="subunit">
    <text evidence="9">The complex comprises the extracytoplasmic solute receptor protein and the two transmembrane proteins.</text>
</comment>
<evidence type="ECO:0000256" key="7">
    <source>
        <dbReference type="ARBA" id="ARBA00023136"/>
    </source>
</evidence>
<dbReference type="GO" id="GO:0022857">
    <property type="term" value="F:transmembrane transporter activity"/>
    <property type="evidence" value="ECO:0007669"/>
    <property type="project" value="UniProtKB-UniRule"/>
</dbReference>
<comment type="similarity">
    <text evidence="8 9">Belongs to the TRAP transporter small permease family.</text>
</comment>
<dbReference type="GO" id="GO:0005886">
    <property type="term" value="C:plasma membrane"/>
    <property type="evidence" value="ECO:0007669"/>
    <property type="project" value="UniProtKB-SubCell"/>
</dbReference>
<dbReference type="Proteomes" id="UP000054058">
    <property type="component" value="Unassembled WGS sequence"/>
</dbReference>
<feature type="transmembrane region" description="Helical" evidence="9">
    <location>
        <begin position="89"/>
        <end position="110"/>
    </location>
</feature>
<organism evidence="11 12">
    <name type="scientific">Marinomonas ushuaiensis DSM 15871</name>
    <dbReference type="NCBI Taxonomy" id="1122207"/>
    <lineage>
        <taxon>Bacteria</taxon>
        <taxon>Pseudomonadati</taxon>
        <taxon>Pseudomonadota</taxon>
        <taxon>Gammaproteobacteria</taxon>
        <taxon>Oceanospirillales</taxon>
        <taxon>Oceanospirillaceae</taxon>
        <taxon>Marinomonas</taxon>
    </lineage>
</organism>
<evidence type="ECO:0000256" key="4">
    <source>
        <dbReference type="ARBA" id="ARBA00022519"/>
    </source>
</evidence>
<evidence type="ECO:0000256" key="9">
    <source>
        <dbReference type="RuleBase" id="RU369079"/>
    </source>
</evidence>
<comment type="caution">
    <text evidence="11">The sequence shown here is derived from an EMBL/GenBank/DDBJ whole genome shotgun (WGS) entry which is preliminary data.</text>
</comment>
<evidence type="ECO:0000313" key="11">
    <source>
        <dbReference type="EMBL" id="ETX12333.1"/>
    </source>
</evidence>
<protein>
    <recommendedName>
        <fullName evidence="9">TRAP transporter small permease protein</fullName>
    </recommendedName>
</protein>
<feature type="domain" description="Tripartite ATP-independent periplasmic transporters DctQ component" evidence="10">
    <location>
        <begin position="23"/>
        <end position="154"/>
    </location>
</feature>
<keyword evidence="4 9" id="KW-0997">Cell inner membrane</keyword>
<dbReference type="PANTHER" id="PTHR35011">
    <property type="entry name" value="2,3-DIKETO-L-GULONATE TRAP TRANSPORTER SMALL PERMEASE PROTEIN YIAM"/>
    <property type="match status" value="1"/>
</dbReference>
<comment type="function">
    <text evidence="9">Part of the tripartite ATP-independent periplasmic (TRAP) transport system.</text>
</comment>
<dbReference type="Pfam" id="PF04290">
    <property type="entry name" value="DctQ"/>
    <property type="match status" value="1"/>
</dbReference>
<dbReference type="GO" id="GO:0015740">
    <property type="term" value="P:C4-dicarboxylate transport"/>
    <property type="evidence" value="ECO:0007669"/>
    <property type="project" value="TreeGrafter"/>
</dbReference>
<dbReference type="InterPro" id="IPR055348">
    <property type="entry name" value="DctQ"/>
</dbReference>
<dbReference type="AlphaFoldDB" id="X7EB50"/>
<comment type="subcellular location">
    <subcellularLocation>
        <location evidence="1 9">Cell inner membrane</location>
        <topology evidence="1 9">Multi-pass membrane protein</topology>
    </subcellularLocation>
</comment>
<evidence type="ECO:0000256" key="6">
    <source>
        <dbReference type="ARBA" id="ARBA00022989"/>
    </source>
</evidence>
<evidence type="ECO:0000256" key="5">
    <source>
        <dbReference type="ARBA" id="ARBA00022692"/>
    </source>
</evidence>
<evidence type="ECO:0000256" key="2">
    <source>
        <dbReference type="ARBA" id="ARBA00022448"/>
    </source>
</evidence>
<dbReference type="EMBL" id="JAMB01000001">
    <property type="protein sequence ID" value="ETX12333.1"/>
    <property type="molecule type" value="Genomic_DNA"/>
</dbReference>
<proteinExistence type="inferred from homology"/>
<accession>X7EB50</accession>
<dbReference type="RefSeq" id="WP_211236407.1">
    <property type="nucleotide sequence ID" value="NZ_JAMB01000001.1"/>
</dbReference>
<evidence type="ECO:0000259" key="10">
    <source>
        <dbReference type="Pfam" id="PF04290"/>
    </source>
</evidence>